<evidence type="ECO:0000256" key="2">
    <source>
        <dbReference type="ARBA" id="ARBA00023015"/>
    </source>
</evidence>
<reference evidence="8" key="1">
    <citation type="submission" date="2022-05" db="EMBL/GenBank/DDBJ databases">
        <title>The Musa troglodytarum L. genome provides insights into the mechanism of non-climacteric behaviour and enrichment of carotenoids.</title>
        <authorList>
            <person name="Wang J."/>
        </authorList>
    </citation>
    <scope>NUCLEOTIDE SEQUENCE</scope>
    <source>
        <tissue evidence="8">Leaf</tissue>
    </source>
</reference>
<dbReference type="GO" id="GO:0005634">
    <property type="term" value="C:nucleus"/>
    <property type="evidence" value="ECO:0007669"/>
    <property type="project" value="UniProtKB-SubCell"/>
</dbReference>
<keyword evidence="3" id="KW-0238">DNA-binding</keyword>
<dbReference type="EMBL" id="CP097511">
    <property type="protein sequence ID" value="URE43970.1"/>
    <property type="molecule type" value="Genomic_DNA"/>
</dbReference>
<evidence type="ECO:0000256" key="6">
    <source>
        <dbReference type="SAM" id="MobiDB-lite"/>
    </source>
</evidence>
<keyword evidence="4" id="KW-0804">Transcription</keyword>
<feature type="compositionally biased region" description="Low complexity" evidence="6">
    <location>
        <begin position="79"/>
        <end position="92"/>
    </location>
</feature>
<evidence type="ECO:0000313" key="8">
    <source>
        <dbReference type="EMBL" id="URE43970.1"/>
    </source>
</evidence>
<keyword evidence="9" id="KW-1185">Reference proteome</keyword>
<dbReference type="OrthoDB" id="662136at2759"/>
<keyword evidence="2" id="KW-0805">Transcription regulation</keyword>
<organism evidence="8 9">
    <name type="scientific">Musa troglodytarum</name>
    <name type="common">fe'i banana</name>
    <dbReference type="NCBI Taxonomy" id="320322"/>
    <lineage>
        <taxon>Eukaryota</taxon>
        <taxon>Viridiplantae</taxon>
        <taxon>Streptophyta</taxon>
        <taxon>Embryophyta</taxon>
        <taxon>Tracheophyta</taxon>
        <taxon>Spermatophyta</taxon>
        <taxon>Magnoliopsida</taxon>
        <taxon>Liliopsida</taxon>
        <taxon>Zingiberales</taxon>
        <taxon>Musaceae</taxon>
        <taxon>Musa</taxon>
    </lineage>
</organism>
<comment type="subcellular location">
    <subcellularLocation>
        <location evidence="1">Nucleus</location>
    </subcellularLocation>
</comment>
<dbReference type="GO" id="GO:0003700">
    <property type="term" value="F:DNA-binding transcription factor activity"/>
    <property type="evidence" value="ECO:0007669"/>
    <property type="project" value="InterPro"/>
</dbReference>
<name>A0A9E7LAN1_9LILI</name>
<dbReference type="Pfam" id="PF03106">
    <property type="entry name" value="WRKY"/>
    <property type="match status" value="2"/>
</dbReference>
<feature type="domain" description="WRKY" evidence="7">
    <location>
        <begin position="129"/>
        <end position="221"/>
    </location>
</feature>
<dbReference type="InterPro" id="IPR044810">
    <property type="entry name" value="WRKY_plant"/>
</dbReference>
<proteinExistence type="predicted"/>
<dbReference type="InterPro" id="IPR003657">
    <property type="entry name" value="WRKY_dom"/>
</dbReference>
<evidence type="ECO:0000256" key="3">
    <source>
        <dbReference type="ARBA" id="ARBA00023125"/>
    </source>
</evidence>
<dbReference type="Gene3D" id="2.20.25.80">
    <property type="entry name" value="WRKY domain"/>
    <property type="match status" value="1"/>
</dbReference>
<dbReference type="PANTHER" id="PTHR32096">
    <property type="entry name" value="WRKY TRANSCRIPTION FACTOR 30-RELATED-RELATED"/>
    <property type="match status" value="1"/>
</dbReference>
<evidence type="ECO:0000256" key="1">
    <source>
        <dbReference type="ARBA" id="ARBA00004123"/>
    </source>
</evidence>
<dbReference type="SUPFAM" id="SSF118290">
    <property type="entry name" value="WRKY DNA-binding domain"/>
    <property type="match status" value="2"/>
</dbReference>
<dbReference type="AlphaFoldDB" id="A0A9E7LAN1"/>
<dbReference type="PANTHER" id="PTHR32096:SF61">
    <property type="entry name" value="WRKY TRANSCRIPTION FACTOR 22"/>
    <property type="match status" value="1"/>
</dbReference>
<evidence type="ECO:0000313" key="9">
    <source>
        <dbReference type="Proteomes" id="UP001055439"/>
    </source>
</evidence>
<gene>
    <name evidence="8" type="ORF">MUK42_14078</name>
</gene>
<protein>
    <submittedName>
        <fullName evidence="8">WRKY transcription factor</fullName>
    </submittedName>
</protein>
<dbReference type="SMART" id="SM00774">
    <property type="entry name" value="WRKY"/>
    <property type="match status" value="1"/>
</dbReference>
<accession>A0A9E7LAN1</accession>
<feature type="region of interest" description="Disordered" evidence="6">
    <location>
        <begin position="219"/>
        <end position="268"/>
    </location>
</feature>
<feature type="compositionally biased region" description="Basic residues" evidence="6">
    <location>
        <begin position="113"/>
        <end position="124"/>
    </location>
</feature>
<dbReference type="PROSITE" id="PS50811">
    <property type="entry name" value="WRKY"/>
    <property type="match status" value="1"/>
</dbReference>
<sequence>MWLLSLGMADDDWDLGAVVRSCRPSGTKAAPMVPLEVELQEAAAEGDKSGSFVGFQRLFRGRDGLKELEELYMPCSPKVQQQQQSRWSPSPSLADTVAAPSKEAHRPLSQTPRSKRRKKQRQKVVCHVPADGLSSDVWAWRKYGQKPIKGSPYPRYANLSLSLSLSLSESLVGSLFVSGCRGYYRCSSSKACLARKQVDRSRADPAMFIITYTAEHNHPVPTHRNSLAGSTRHKFPSPSRGGGHPAPGNPSSRPPSSSAAAGLSPTTPLTASMEDELFQKRPHEKEDDEEDEDEGILLVKDMEIMGEDDLLFMGAAAPAAAAEAGEFDFGDLGDQFFQAR</sequence>
<dbReference type="Proteomes" id="UP001055439">
    <property type="component" value="Chromosome 9"/>
</dbReference>
<dbReference type="GO" id="GO:0000976">
    <property type="term" value="F:transcription cis-regulatory region binding"/>
    <property type="evidence" value="ECO:0007669"/>
    <property type="project" value="TreeGrafter"/>
</dbReference>
<evidence type="ECO:0000256" key="4">
    <source>
        <dbReference type="ARBA" id="ARBA00023163"/>
    </source>
</evidence>
<feature type="compositionally biased region" description="Low complexity" evidence="6">
    <location>
        <begin position="249"/>
        <end position="265"/>
    </location>
</feature>
<evidence type="ECO:0000256" key="5">
    <source>
        <dbReference type="ARBA" id="ARBA00023242"/>
    </source>
</evidence>
<dbReference type="InterPro" id="IPR036576">
    <property type="entry name" value="WRKY_dom_sf"/>
</dbReference>
<evidence type="ECO:0000259" key="7">
    <source>
        <dbReference type="PROSITE" id="PS50811"/>
    </source>
</evidence>
<feature type="region of interest" description="Disordered" evidence="6">
    <location>
        <begin position="79"/>
        <end position="125"/>
    </location>
</feature>
<keyword evidence="5" id="KW-0539">Nucleus</keyword>